<keyword evidence="6" id="KW-0464">Manganese</keyword>
<proteinExistence type="inferred from homology"/>
<evidence type="ECO:0000259" key="8">
    <source>
        <dbReference type="Pfam" id="PF01937"/>
    </source>
</evidence>
<keyword evidence="4" id="KW-0479">Metal-binding</keyword>
<evidence type="ECO:0000313" key="9">
    <source>
        <dbReference type="EMBL" id="GAA4956064.1"/>
    </source>
</evidence>
<dbReference type="PANTHER" id="PTHR12260">
    <property type="entry name" value="DAMAGE-CONTROL PHOSPHATASE ARMT1"/>
    <property type="match status" value="1"/>
</dbReference>
<reference evidence="10" key="1">
    <citation type="journal article" date="2019" name="Int. J. Syst. Evol. Microbiol.">
        <title>The Global Catalogue of Microorganisms (GCM) 10K type strain sequencing project: providing services to taxonomists for standard genome sequencing and annotation.</title>
        <authorList>
            <consortium name="The Broad Institute Genomics Platform"/>
            <consortium name="The Broad Institute Genome Sequencing Center for Infectious Disease"/>
            <person name="Wu L."/>
            <person name="Ma J."/>
        </authorList>
    </citation>
    <scope>NUCLEOTIDE SEQUENCE [LARGE SCALE GENOMIC DNA]</scope>
    <source>
        <strain evidence="10">JCM 17986</strain>
    </source>
</reference>
<comment type="caution">
    <text evidence="9">The sequence shown here is derived from an EMBL/GenBank/DDBJ whole genome shotgun (WGS) entry which is preliminary data.</text>
</comment>
<protein>
    <submittedName>
        <fullName evidence="9">Damage-control phosphatase ARMT1 family protein</fullName>
    </submittedName>
</protein>
<evidence type="ECO:0000256" key="1">
    <source>
        <dbReference type="ARBA" id="ARBA00001326"/>
    </source>
</evidence>
<comment type="catalytic activity">
    <reaction evidence="7">
        <text>beta-D-fructose 6-phosphate = dihydroxyacetone + D-glyceraldehyde 3-phosphate</text>
        <dbReference type="Rhea" id="RHEA:28002"/>
        <dbReference type="ChEBI" id="CHEBI:16016"/>
        <dbReference type="ChEBI" id="CHEBI:57634"/>
        <dbReference type="ChEBI" id="CHEBI:59776"/>
    </reaction>
</comment>
<keyword evidence="5" id="KW-0378">Hydrolase</keyword>
<dbReference type="Proteomes" id="UP001500466">
    <property type="component" value="Unassembled WGS sequence"/>
</dbReference>
<dbReference type="InterPro" id="IPR036075">
    <property type="entry name" value="ARMT-1-like_metal-bd_sf"/>
</dbReference>
<evidence type="ECO:0000256" key="3">
    <source>
        <dbReference type="ARBA" id="ARBA00009519"/>
    </source>
</evidence>
<evidence type="ECO:0000313" key="10">
    <source>
        <dbReference type="Proteomes" id="UP001500466"/>
    </source>
</evidence>
<dbReference type="Gene3D" id="3.40.50.10880">
    <property type="entry name" value="Uncharacterised protein PF01937, DUF89, domain 3"/>
    <property type="match status" value="1"/>
</dbReference>
<organism evidence="9 10">
    <name type="scientific">Yinghuangia aomiensis</name>
    <dbReference type="NCBI Taxonomy" id="676205"/>
    <lineage>
        <taxon>Bacteria</taxon>
        <taxon>Bacillati</taxon>
        <taxon>Actinomycetota</taxon>
        <taxon>Actinomycetes</taxon>
        <taxon>Kitasatosporales</taxon>
        <taxon>Streptomycetaceae</taxon>
        <taxon>Yinghuangia</taxon>
    </lineage>
</organism>
<dbReference type="PANTHER" id="PTHR12260:SF6">
    <property type="entry name" value="DAMAGE-CONTROL PHOSPHATASE ARMT1"/>
    <property type="match status" value="1"/>
</dbReference>
<sequence>MRRMAHARRDLSDDGGLAPEIGWSEPGSFGWGVFHERHPRLVRQLREDLPLGAGQAEALDALVAETLGGVVAPMGADAVEWEGWGQGRFGRPWREASFLWAESCFYRRLLEAVGYFGTGAWRGVDPFGPAKEAELQGSVVDEELAALDGLGDADVDEAQRRDALLAASLWGNRADLGFLMTAGGAGASGDSAGHGLVADDRAQLWAHLERRRGGLVIVVADNAGRELLPDLVLVDHLLRGGLAAQVVLHVKPQPYYVSDATTDDVVAALRRLRGAGTEAAAQVGRRLWECAAEGLLVVRAHPFACAPSAYTGMPEDLAAEFAGAALTVLKGDLNYRRLVQDRHWPATLPFAEATAYFPGPVASLRTLKSEVVVGLEPGTVRRMDAAGAPWRTAGTHALVQFRS</sequence>
<name>A0ABP9GXA4_9ACTN</name>
<dbReference type="InterPro" id="IPR002791">
    <property type="entry name" value="ARMT1-like_metal-bd"/>
</dbReference>
<comment type="catalytic activity">
    <reaction evidence="1">
        <text>beta-D-fructose 1-phosphate + H2O = D-fructose + phosphate</text>
        <dbReference type="Rhea" id="RHEA:35603"/>
        <dbReference type="ChEBI" id="CHEBI:15377"/>
        <dbReference type="ChEBI" id="CHEBI:37721"/>
        <dbReference type="ChEBI" id="CHEBI:43474"/>
        <dbReference type="ChEBI" id="CHEBI:138881"/>
    </reaction>
</comment>
<dbReference type="Pfam" id="PF01937">
    <property type="entry name" value="ARMT1-like_dom"/>
    <property type="match status" value="1"/>
</dbReference>
<evidence type="ECO:0000256" key="6">
    <source>
        <dbReference type="ARBA" id="ARBA00023211"/>
    </source>
</evidence>
<gene>
    <name evidence="9" type="ORF">GCM10023205_17640</name>
</gene>
<evidence type="ECO:0000256" key="4">
    <source>
        <dbReference type="ARBA" id="ARBA00022723"/>
    </source>
</evidence>
<evidence type="ECO:0000256" key="5">
    <source>
        <dbReference type="ARBA" id="ARBA00022801"/>
    </source>
</evidence>
<keyword evidence="10" id="KW-1185">Reference proteome</keyword>
<evidence type="ECO:0000256" key="2">
    <source>
        <dbReference type="ARBA" id="ARBA00001936"/>
    </source>
</evidence>
<evidence type="ECO:0000256" key="7">
    <source>
        <dbReference type="ARBA" id="ARBA00048809"/>
    </source>
</evidence>
<dbReference type="EMBL" id="BAABHS010000005">
    <property type="protein sequence ID" value="GAA4956064.1"/>
    <property type="molecule type" value="Genomic_DNA"/>
</dbReference>
<dbReference type="SUPFAM" id="SSF111321">
    <property type="entry name" value="AF1104-like"/>
    <property type="match status" value="1"/>
</dbReference>
<comment type="cofactor">
    <cofactor evidence="2">
        <name>Mn(2+)</name>
        <dbReference type="ChEBI" id="CHEBI:29035"/>
    </cofactor>
</comment>
<comment type="similarity">
    <text evidence="3">Belongs to the damage-control phosphatase family. Sugar phosphate phosphatase III subfamily.</text>
</comment>
<accession>A0ABP9GXA4</accession>
<feature type="domain" description="Damage-control phosphatase ARMT1-like metal-binding" evidence="8">
    <location>
        <begin position="34"/>
        <end position="379"/>
    </location>
</feature>
<dbReference type="InterPro" id="IPR039763">
    <property type="entry name" value="ARMT1"/>
</dbReference>